<evidence type="ECO:0000313" key="2">
    <source>
        <dbReference type="EMBL" id="RQO93715.1"/>
    </source>
</evidence>
<dbReference type="InParanoid" id="A0A3N7FG07"/>
<feature type="region of interest" description="Disordered" evidence="1">
    <location>
        <begin position="1"/>
        <end position="32"/>
    </location>
</feature>
<feature type="compositionally biased region" description="Low complexity" evidence="1">
    <location>
        <begin position="12"/>
        <end position="22"/>
    </location>
</feature>
<name>A0A3N7FG07_POPTR</name>
<reference evidence="2" key="1">
    <citation type="journal article" date="2006" name="Science">
        <title>The genome of black cottonwood, Populus trichocarpa (Torr. &amp; Gray).</title>
        <authorList>
            <person name="Tuskan G.A."/>
            <person name="Difazio S."/>
            <person name="Jansson S."/>
            <person name="Bohlmann J."/>
            <person name="Grigoriev I."/>
            <person name="Hellsten U."/>
            <person name="Putnam N."/>
            <person name="Ralph S."/>
            <person name="Rombauts S."/>
            <person name="Salamov A."/>
            <person name="Schein J."/>
            <person name="Sterck L."/>
            <person name="Aerts A."/>
            <person name="Bhalerao R.R."/>
            <person name="Bhalerao R.P."/>
            <person name="Blaudez D."/>
            <person name="Boerjan W."/>
            <person name="Brun A."/>
            <person name="Brunner A."/>
            <person name="Busov V."/>
            <person name="Campbell M."/>
            <person name="Carlson J."/>
            <person name="Chalot M."/>
            <person name="Chapman J."/>
            <person name="Chen G.L."/>
            <person name="Cooper D."/>
            <person name="Coutinho P.M."/>
            <person name="Couturier J."/>
            <person name="Covert S."/>
            <person name="Cronk Q."/>
            <person name="Cunningham R."/>
            <person name="Davis J."/>
            <person name="Degroeve S."/>
            <person name="Dejardin A."/>
            <person name="Depamphilis C."/>
            <person name="Detter J."/>
            <person name="Dirks B."/>
            <person name="Dubchak I."/>
            <person name="Duplessis S."/>
            <person name="Ehlting J."/>
            <person name="Ellis B."/>
            <person name="Gendler K."/>
            <person name="Goodstein D."/>
            <person name="Gribskov M."/>
            <person name="Grimwood J."/>
            <person name="Groover A."/>
            <person name="Gunter L."/>
            <person name="Hamberger B."/>
            <person name="Heinze B."/>
            <person name="Helariutta Y."/>
            <person name="Henrissat B."/>
            <person name="Holligan D."/>
            <person name="Holt R."/>
            <person name="Huang W."/>
            <person name="Islam-Faridi N."/>
            <person name="Jones S."/>
            <person name="Jones-Rhoades M."/>
            <person name="Jorgensen R."/>
            <person name="Joshi C."/>
            <person name="Kangasjarvi J."/>
            <person name="Karlsson J."/>
            <person name="Kelleher C."/>
            <person name="Kirkpatrick R."/>
            <person name="Kirst M."/>
            <person name="Kohler A."/>
            <person name="Kalluri U."/>
            <person name="Larimer F."/>
            <person name="Leebens-Mack J."/>
            <person name="Leple J.C."/>
            <person name="Locascio P."/>
            <person name="Lou Y."/>
            <person name="Lucas S."/>
            <person name="Martin F."/>
            <person name="Montanini B."/>
            <person name="Napoli C."/>
            <person name="Nelson D.R."/>
            <person name="Nelson C."/>
            <person name="Nieminen K."/>
            <person name="Nilsson O."/>
            <person name="Pereda V."/>
            <person name="Peter G."/>
            <person name="Philippe R."/>
            <person name="Pilate G."/>
            <person name="Poliakov A."/>
            <person name="Razumovskaya J."/>
            <person name="Richardson P."/>
            <person name="Rinaldi C."/>
            <person name="Ritland K."/>
            <person name="Rouze P."/>
            <person name="Ryaboy D."/>
            <person name="Schmutz J."/>
            <person name="Schrader J."/>
            <person name="Segerman B."/>
            <person name="Shin H."/>
            <person name="Siddiqui A."/>
            <person name="Sterky F."/>
            <person name="Terry A."/>
            <person name="Tsai C.J."/>
            <person name="Uberbacher E."/>
            <person name="Unneberg P."/>
            <person name="Vahala J."/>
            <person name="Wall K."/>
            <person name="Wessler S."/>
            <person name="Yang G."/>
            <person name="Yin T."/>
            <person name="Douglas C."/>
            <person name="Marra M."/>
            <person name="Sandberg G."/>
            <person name="Van de Peer Y."/>
            <person name="Rokhsar D."/>
        </authorList>
    </citation>
    <scope>NUCLEOTIDE SEQUENCE [LARGE SCALE GENOMIC DNA]</scope>
    <source>
        <strain evidence="2">Nisqually-1</strain>
    </source>
</reference>
<protein>
    <submittedName>
        <fullName evidence="2">Uncharacterized protein</fullName>
    </submittedName>
</protein>
<gene>
    <name evidence="2" type="ORF">POPTR_T098950</name>
</gene>
<proteinExistence type="predicted"/>
<organism evidence="2">
    <name type="scientific">Populus trichocarpa</name>
    <name type="common">Western balsam poplar</name>
    <name type="synonym">Populus balsamifera subsp. trichocarpa</name>
    <dbReference type="NCBI Taxonomy" id="3694"/>
    <lineage>
        <taxon>Eukaryota</taxon>
        <taxon>Viridiplantae</taxon>
        <taxon>Streptophyta</taxon>
        <taxon>Embryophyta</taxon>
        <taxon>Tracheophyta</taxon>
        <taxon>Spermatophyta</taxon>
        <taxon>Magnoliopsida</taxon>
        <taxon>eudicotyledons</taxon>
        <taxon>Gunneridae</taxon>
        <taxon>Pentapetalae</taxon>
        <taxon>rosids</taxon>
        <taxon>fabids</taxon>
        <taxon>Malpighiales</taxon>
        <taxon>Salicaceae</taxon>
        <taxon>Saliceae</taxon>
        <taxon>Populus</taxon>
    </lineage>
</organism>
<dbReference type="AlphaFoldDB" id="A0A3N7FG07"/>
<reference evidence="2" key="2">
    <citation type="submission" date="2017-07" db="EMBL/GenBank/DDBJ databases">
        <title>WGS assembly of Populus trichocarpa.</title>
        <authorList>
            <person name="Tuskan G."/>
            <person name="Difazio S."/>
            <person name="Jansson S."/>
            <person name="Bohlmann J."/>
            <person name="Grigoriev I."/>
            <person name="Hellsten U."/>
            <person name="Putnam N."/>
            <person name="Ralph S."/>
            <person name="Rombauts S."/>
            <person name="Salamov A."/>
            <person name="Schein J."/>
            <person name="Sterck L."/>
            <person name="Aerts A."/>
            <person name="Bhalerao R."/>
            <person name="Bhalerao R."/>
            <person name="Blaudez D."/>
            <person name="Boerjan W."/>
            <person name="Brun A."/>
            <person name="Brunner A."/>
            <person name="Busov V."/>
            <person name="Campbell M."/>
            <person name="Carlson J."/>
            <person name="Chalot M."/>
            <person name="Chapman J."/>
            <person name="Chen G."/>
            <person name="Cooper D."/>
            <person name="Coutinho P."/>
            <person name="Couturier J."/>
            <person name="Covert S."/>
            <person name="Cronk Q."/>
            <person name="Cunningham R."/>
            <person name="Davis J."/>
            <person name="Degroeve S."/>
            <person name="Dejardin A."/>
            <person name="Depamphilis C."/>
            <person name="Detter J."/>
            <person name="Dirks B."/>
            <person name="Dubchak I."/>
            <person name="Duplessis S."/>
            <person name="Ehlting J."/>
            <person name="Ellis B."/>
            <person name="Gendler K."/>
            <person name="Goodstein D."/>
            <person name="Gribskov M."/>
            <person name="Grimwood J."/>
            <person name="Groover A."/>
            <person name="Gunter L."/>
            <person name="Hamberger B."/>
            <person name="Heinze B."/>
            <person name="Helariutta Y."/>
            <person name="Henrissat B."/>
            <person name="Holligan D."/>
            <person name="Holt R."/>
            <person name="Huang W."/>
            <person name="Islam-Faridi N."/>
            <person name="Jones S."/>
            <person name="Jones-Rhoades M."/>
            <person name="Jorgensen R."/>
            <person name="Joshi C."/>
            <person name="Kangasjarvi J."/>
            <person name="Karlsson J."/>
            <person name="Kelleher C."/>
            <person name="Kirkpatrick R."/>
            <person name="Kirst M."/>
            <person name="Kohler A."/>
            <person name="Kalluri U."/>
            <person name="Larimer F."/>
            <person name="Leebens-Mack J."/>
            <person name="Leple J."/>
            <person name="Locascio P."/>
            <person name="Lou Y."/>
            <person name="Lucas S."/>
            <person name="Martin F."/>
            <person name="Montanini B."/>
            <person name="Napoli C."/>
            <person name="Nelson D."/>
            <person name="Nelson C."/>
            <person name="Nieminen K."/>
            <person name="Nilsson O."/>
            <person name="Pereda V."/>
            <person name="Peter G."/>
            <person name="Philippe R."/>
            <person name="Pilate G."/>
            <person name="Poliakov A."/>
            <person name="Razumovskaya J."/>
            <person name="Richardson P."/>
            <person name="Rinaldi C."/>
            <person name="Ritland K."/>
            <person name="Rouze P."/>
            <person name="Ryaboy D."/>
            <person name="Schmutz J."/>
            <person name="Schrader J."/>
            <person name="Segerman B."/>
            <person name="Shin H."/>
            <person name="Siddiqui A."/>
            <person name="Sterky F."/>
            <person name="Terry A."/>
            <person name="Tsai C."/>
            <person name="Uberbacher E."/>
            <person name="Unneberg P."/>
            <person name="Vahala J."/>
            <person name="Wall K."/>
            <person name="Wessler S."/>
            <person name="Yang G."/>
            <person name="Yin T."/>
            <person name="Douglas C."/>
            <person name="Marra M."/>
            <person name="Sandberg G."/>
            <person name="Van De Peer Y."/>
            <person name="Rokhsar D."/>
        </authorList>
    </citation>
    <scope>NUCLEOTIDE SEQUENCE</scope>
    <source>
        <strain evidence="2">Nisqually-1</strain>
    </source>
</reference>
<dbReference type="EMBL" id="KZ623419">
    <property type="protein sequence ID" value="RQO93715.1"/>
    <property type="molecule type" value="Genomic_DNA"/>
</dbReference>
<sequence length="102" mass="11663">MPYFTQTHRHTQTQTQTQTAARGYQSKGSLPIGDVSHADIEISRTKESPDSCLLLCINPCWEPDIKLDFQNPSLCWVAEDRHPFIRDKLLIVGMDHIIDRKG</sequence>
<evidence type="ECO:0000256" key="1">
    <source>
        <dbReference type="SAM" id="MobiDB-lite"/>
    </source>
</evidence>
<accession>A0A3N7FG07</accession>